<dbReference type="GO" id="GO:0006865">
    <property type="term" value="P:amino acid transport"/>
    <property type="evidence" value="ECO:0007669"/>
    <property type="project" value="TreeGrafter"/>
</dbReference>
<name>A0A7J5BMW1_9MICO</name>
<evidence type="ECO:0000256" key="1">
    <source>
        <dbReference type="ARBA" id="ARBA00004651"/>
    </source>
</evidence>
<evidence type="ECO:0000259" key="9">
    <source>
        <dbReference type="PROSITE" id="PS50928"/>
    </source>
</evidence>
<dbReference type="PANTHER" id="PTHR30614:SF21">
    <property type="entry name" value="AMINO ACID ABC TRANSPORTER PERMEASE"/>
    <property type="match status" value="1"/>
</dbReference>
<dbReference type="NCBIfam" id="TIGR01726">
    <property type="entry name" value="HEQRo_perm_3TM"/>
    <property type="match status" value="1"/>
</dbReference>
<keyword evidence="11" id="KW-1185">Reference proteome</keyword>
<dbReference type="CDD" id="cd06261">
    <property type="entry name" value="TM_PBP2"/>
    <property type="match status" value="1"/>
</dbReference>
<proteinExistence type="inferred from homology"/>
<accession>A0A7J5BMW1</accession>
<sequence>MTTSVLYDVPGPKAIARNKLLGALTVVVIVALIGFIIYRLFVTGQFTAQKWEIFAYAIVWQQILAALWATLSAFLVAAVGALILGLVLAIARLSDHAWVAVPARVVIEILRAIPVLVFMMLLYYGVNSFRDATGFSMSPFWSVVIALILYNGSVLAEVLRAGVEALPRGQSEAAYAIGLRKSGVMSNILMPQAIRSMLPVIIAQLVVTLKDTALGSIITYNELLYLAKFLGGQGQLGRPIVPMTIVVGAIYIITCILLSWVATVVQNRISASPKVAGGAAAVGNAGGVTDTQLIGVQQSDVLELEEAERASALSVEESAGERAREGDDGDGPGAGPTLGKA</sequence>
<keyword evidence="6 7" id="KW-0472">Membrane</keyword>
<feature type="transmembrane region" description="Helical" evidence="7">
    <location>
        <begin position="20"/>
        <end position="41"/>
    </location>
</feature>
<feature type="compositionally biased region" description="Gly residues" evidence="8">
    <location>
        <begin position="331"/>
        <end position="341"/>
    </location>
</feature>
<dbReference type="PANTHER" id="PTHR30614">
    <property type="entry name" value="MEMBRANE COMPONENT OF AMINO ACID ABC TRANSPORTER"/>
    <property type="match status" value="1"/>
</dbReference>
<feature type="transmembrane region" description="Helical" evidence="7">
    <location>
        <begin position="75"/>
        <end position="93"/>
    </location>
</feature>
<dbReference type="OrthoDB" id="4543034at2"/>
<feature type="transmembrane region" description="Helical" evidence="7">
    <location>
        <begin position="197"/>
        <end position="220"/>
    </location>
</feature>
<keyword evidence="5 7" id="KW-1133">Transmembrane helix</keyword>
<protein>
    <submittedName>
        <fullName evidence="10">Amino acid ABC transporter permease</fullName>
    </submittedName>
</protein>
<evidence type="ECO:0000256" key="2">
    <source>
        <dbReference type="ARBA" id="ARBA00022448"/>
    </source>
</evidence>
<dbReference type="PROSITE" id="PS50928">
    <property type="entry name" value="ABC_TM1"/>
    <property type="match status" value="1"/>
</dbReference>
<keyword evidence="2 7" id="KW-0813">Transport</keyword>
<evidence type="ECO:0000256" key="6">
    <source>
        <dbReference type="ARBA" id="ARBA00023136"/>
    </source>
</evidence>
<comment type="similarity">
    <text evidence="7">Belongs to the binding-protein-dependent transport system permease family.</text>
</comment>
<dbReference type="Pfam" id="PF00528">
    <property type="entry name" value="BPD_transp_1"/>
    <property type="match status" value="1"/>
</dbReference>
<evidence type="ECO:0000256" key="7">
    <source>
        <dbReference type="RuleBase" id="RU363032"/>
    </source>
</evidence>
<evidence type="ECO:0000256" key="3">
    <source>
        <dbReference type="ARBA" id="ARBA00022475"/>
    </source>
</evidence>
<organism evidence="10 11">
    <name type="scientific">Pseudoclavibacter chungangensis</name>
    <dbReference type="NCBI Taxonomy" id="587635"/>
    <lineage>
        <taxon>Bacteria</taxon>
        <taxon>Bacillati</taxon>
        <taxon>Actinomycetota</taxon>
        <taxon>Actinomycetes</taxon>
        <taxon>Micrococcales</taxon>
        <taxon>Microbacteriaceae</taxon>
        <taxon>Pseudoclavibacter</taxon>
    </lineage>
</organism>
<feature type="domain" description="ABC transmembrane type-1" evidence="9">
    <location>
        <begin position="67"/>
        <end position="262"/>
    </location>
</feature>
<feature type="transmembrane region" description="Helical" evidence="7">
    <location>
        <begin position="240"/>
        <end position="265"/>
    </location>
</feature>
<dbReference type="Proteomes" id="UP000467240">
    <property type="component" value="Unassembled WGS sequence"/>
</dbReference>
<dbReference type="EMBL" id="WBJZ01000025">
    <property type="protein sequence ID" value="KAB1653118.1"/>
    <property type="molecule type" value="Genomic_DNA"/>
</dbReference>
<dbReference type="InterPro" id="IPR000515">
    <property type="entry name" value="MetI-like"/>
</dbReference>
<keyword evidence="3" id="KW-1003">Cell membrane</keyword>
<dbReference type="AlphaFoldDB" id="A0A7J5BMW1"/>
<feature type="region of interest" description="Disordered" evidence="8">
    <location>
        <begin position="312"/>
        <end position="341"/>
    </location>
</feature>
<gene>
    <name evidence="10" type="ORF">F8O01_15765</name>
</gene>
<reference evidence="10 11" key="1">
    <citation type="submission" date="2019-09" db="EMBL/GenBank/DDBJ databases">
        <title>Phylogeny of genus Pseudoclavibacter and closely related genus.</title>
        <authorList>
            <person name="Li Y."/>
        </authorList>
    </citation>
    <scope>NUCLEOTIDE SEQUENCE [LARGE SCALE GENOMIC DNA]</scope>
    <source>
        <strain evidence="10 11">DSM 23821</strain>
    </source>
</reference>
<dbReference type="InterPro" id="IPR043429">
    <property type="entry name" value="ArtM/GltK/GlnP/TcyL/YhdX-like"/>
</dbReference>
<feature type="transmembrane region" description="Helical" evidence="7">
    <location>
        <begin position="105"/>
        <end position="126"/>
    </location>
</feature>
<dbReference type="InterPro" id="IPR010065">
    <property type="entry name" value="AA_ABC_transptr_permease_3TM"/>
</dbReference>
<evidence type="ECO:0000256" key="5">
    <source>
        <dbReference type="ARBA" id="ARBA00022989"/>
    </source>
</evidence>
<feature type="transmembrane region" description="Helical" evidence="7">
    <location>
        <begin position="138"/>
        <end position="159"/>
    </location>
</feature>
<dbReference type="GO" id="GO:0043190">
    <property type="term" value="C:ATP-binding cassette (ABC) transporter complex"/>
    <property type="evidence" value="ECO:0007669"/>
    <property type="project" value="InterPro"/>
</dbReference>
<evidence type="ECO:0000256" key="4">
    <source>
        <dbReference type="ARBA" id="ARBA00022692"/>
    </source>
</evidence>
<dbReference type="SUPFAM" id="SSF161098">
    <property type="entry name" value="MetI-like"/>
    <property type="match status" value="1"/>
</dbReference>
<comment type="caution">
    <text evidence="10">The sequence shown here is derived from an EMBL/GenBank/DDBJ whole genome shotgun (WGS) entry which is preliminary data.</text>
</comment>
<comment type="subcellular location">
    <subcellularLocation>
        <location evidence="1 7">Cell membrane</location>
        <topology evidence="1 7">Multi-pass membrane protein</topology>
    </subcellularLocation>
</comment>
<evidence type="ECO:0000313" key="11">
    <source>
        <dbReference type="Proteomes" id="UP000467240"/>
    </source>
</evidence>
<dbReference type="GO" id="GO:0022857">
    <property type="term" value="F:transmembrane transporter activity"/>
    <property type="evidence" value="ECO:0007669"/>
    <property type="project" value="InterPro"/>
</dbReference>
<dbReference type="InterPro" id="IPR035906">
    <property type="entry name" value="MetI-like_sf"/>
</dbReference>
<keyword evidence="4 7" id="KW-0812">Transmembrane</keyword>
<evidence type="ECO:0000313" key="10">
    <source>
        <dbReference type="EMBL" id="KAB1653118.1"/>
    </source>
</evidence>
<dbReference type="RefSeq" id="WP_158041872.1">
    <property type="nucleotide sequence ID" value="NZ_JACCFV010000001.1"/>
</dbReference>
<dbReference type="Gene3D" id="1.10.3720.10">
    <property type="entry name" value="MetI-like"/>
    <property type="match status" value="1"/>
</dbReference>
<evidence type="ECO:0000256" key="8">
    <source>
        <dbReference type="SAM" id="MobiDB-lite"/>
    </source>
</evidence>